<evidence type="ECO:0000313" key="10">
    <source>
        <dbReference type="EMBL" id="MCP0887877.1"/>
    </source>
</evidence>
<keyword evidence="6 8" id="KW-0418">Kinase</keyword>
<keyword evidence="2 8" id="KW-0028">Amino-acid biosynthesis</keyword>
<evidence type="ECO:0000313" key="11">
    <source>
        <dbReference type="Proteomes" id="UP001139006"/>
    </source>
</evidence>
<accession>A0A9X2JMA3</accession>
<keyword evidence="4 8" id="KW-0808">Transferase</keyword>
<dbReference type="SUPFAM" id="SSF53633">
    <property type="entry name" value="Carbamate kinase-like"/>
    <property type="match status" value="1"/>
</dbReference>
<evidence type="ECO:0000256" key="8">
    <source>
        <dbReference type="HAMAP-Rule" id="MF_00456"/>
    </source>
</evidence>
<gene>
    <name evidence="8 10" type="primary">proB</name>
    <name evidence="10" type="ORF">LB941_11105</name>
</gene>
<dbReference type="AlphaFoldDB" id="A0A9X2JMA3"/>
<reference evidence="10 11" key="1">
    <citation type="journal article" date="2023" name="Int. J. Syst. Evol. Microbiol.">
        <title>Ligilactobacillus ubinensis sp. nov., a novel species isolated from the wild ferment of a durian fruit (Durio zibethinus).</title>
        <authorList>
            <person name="Heng Y.C."/>
            <person name="Menon N."/>
            <person name="Chen B."/>
            <person name="Loo B.Z.L."/>
            <person name="Wong G.W.J."/>
            <person name="Lim A.C.H."/>
            <person name="Silvaraju S."/>
            <person name="Kittelmann S."/>
        </authorList>
    </citation>
    <scope>NUCLEOTIDE SEQUENCE [LARGE SCALE GENOMIC DNA]</scope>
    <source>
        <strain evidence="10 11">WILCCON 0076</strain>
    </source>
</reference>
<sequence length="268" mass="29273">MAERRQLDAKRIVVKVGTSTLIYPNGKINLKAIDQLSYTLSGLVNDGKQIVLVSSGAIGVGMGQLNLTERPTDIPAQQALAAIGQSTLMTIYQQRFATYSQKISQMLLTHDVLDYPESRANVLNAFDKLLDWGIIPVVNENDTVAVDELDHKTKFGDNDQLSAIVASIVDADLLIMLSDIDGFYDKNPRKYQDATLLAEVNKVSKDTYEQAGGKGSKFGTGGMLTKLKAAKRMMKNGKQMVLANGSNPSIIFRILAGEKIGTLFSRED</sequence>
<keyword evidence="11" id="KW-1185">Reference proteome</keyword>
<comment type="function">
    <text evidence="8">Catalyzes the transfer of a phosphate group to glutamate to form L-glutamate 5-phosphate.</text>
</comment>
<keyword evidence="5 8" id="KW-0547">Nucleotide-binding</keyword>
<protein>
    <recommendedName>
        <fullName evidence="8">Glutamate 5-kinase</fullName>
        <ecNumber evidence="8">2.7.2.11</ecNumber>
    </recommendedName>
    <alternativeName>
        <fullName evidence="8">Gamma-glutamyl kinase</fullName>
        <shortName evidence="8">GK</shortName>
    </alternativeName>
</protein>
<dbReference type="Proteomes" id="UP001139006">
    <property type="component" value="Unassembled WGS sequence"/>
</dbReference>
<feature type="domain" description="Aspartate/glutamate/uridylate kinase" evidence="9">
    <location>
        <begin position="10"/>
        <end position="244"/>
    </location>
</feature>
<evidence type="ECO:0000256" key="1">
    <source>
        <dbReference type="ARBA" id="ARBA00022490"/>
    </source>
</evidence>
<feature type="binding site" evidence="8">
    <location>
        <begin position="220"/>
        <end position="226"/>
    </location>
    <ligand>
        <name>ATP</name>
        <dbReference type="ChEBI" id="CHEBI:30616"/>
    </ligand>
</feature>
<dbReference type="InterPro" id="IPR005715">
    <property type="entry name" value="Glu_5kinase/COase_Synthase"/>
</dbReference>
<proteinExistence type="inferred from homology"/>
<dbReference type="GO" id="GO:0004349">
    <property type="term" value="F:glutamate 5-kinase activity"/>
    <property type="evidence" value="ECO:0007669"/>
    <property type="project" value="UniProtKB-UniRule"/>
</dbReference>
<name>A0A9X2JMA3_9LACO</name>
<keyword evidence="3 8" id="KW-0641">Proline biosynthesis</keyword>
<feature type="binding site" evidence="8">
    <location>
        <position position="55"/>
    </location>
    <ligand>
        <name>substrate</name>
    </ligand>
</feature>
<dbReference type="EC" id="2.7.2.11" evidence="8"/>
<dbReference type="GO" id="GO:0005829">
    <property type="term" value="C:cytosol"/>
    <property type="evidence" value="ECO:0007669"/>
    <property type="project" value="TreeGrafter"/>
</dbReference>
<comment type="catalytic activity">
    <reaction evidence="8">
        <text>L-glutamate + ATP = L-glutamyl 5-phosphate + ADP</text>
        <dbReference type="Rhea" id="RHEA:14877"/>
        <dbReference type="ChEBI" id="CHEBI:29985"/>
        <dbReference type="ChEBI" id="CHEBI:30616"/>
        <dbReference type="ChEBI" id="CHEBI:58274"/>
        <dbReference type="ChEBI" id="CHEBI:456216"/>
        <dbReference type="EC" id="2.7.2.11"/>
    </reaction>
</comment>
<feature type="binding site" evidence="8">
    <location>
        <position position="15"/>
    </location>
    <ligand>
        <name>ATP</name>
        <dbReference type="ChEBI" id="CHEBI:30616"/>
    </ligand>
</feature>
<dbReference type="CDD" id="cd04242">
    <property type="entry name" value="AAK_G5K_ProB"/>
    <property type="match status" value="1"/>
</dbReference>
<comment type="caution">
    <text evidence="10">The sequence shown here is derived from an EMBL/GenBank/DDBJ whole genome shotgun (WGS) entry which is preliminary data.</text>
</comment>
<evidence type="ECO:0000256" key="3">
    <source>
        <dbReference type="ARBA" id="ARBA00022650"/>
    </source>
</evidence>
<dbReference type="InterPro" id="IPR001048">
    <property type="entry name" value="Asp/Glu/Uridylate_kinase"/>
</dbReference>
<dbReference type="Pfam" id="PF00696">
    <property type="entry name" value="AA_kinase"/>
    <property type="match status" value="1"/>
</dbReference>
<dbReference type="GO" id="GO:0005524">
    <property type="term" value="F:ATP binding"/>
    <property type="evidence" value="ECO:0007669"/>
    <property type="project" value="UniProtKB-KW"/>
</dbReference>
<dbReference type="EMBL" id="JAIULA010000028">
    <property type="protein sequence ID" value="MCP0887877.1"/>
    <property type="molecule type" value="Genomic_DNA"/>
</dbReference>
<dbReference type="InterPro" id="IPR036393">
    <property type="entry name" value="AceGlu_kinase-like_sf"/>
</dbReference>
<keyword evidence="1 8" id="KW-0963">Cytoplasm</keyword>
<evidence type="ECO:0000256" key="4">
    <source>
        <dbReference type="ARBA" id="ARBA00022679"/>
    </source>
</evidence>
<dbReference type="PROSITE" id="PS00902">
    <property type="entry name" value="GLUTAMATE_5_KINASE"/>
    <property type="match status" value="1"/>
</dbReference>
<dbReference type="InterPro" id="IPR019797">
    <property type="entry name" value="Glutamate_5-kinase_CS"/>
</dbReference>
<evidence type="ECO:0000256" key="6">
    <source>
        <dbReference type="ARBA" id="ARBA00022777"/>
    </source>
</evidence>
<dbReference type="GO" id="GO:0055129">
    <property type="term" value="P:L-proline biosynthetic process"/>
    <property type="evidence" value="ECO:0007669"/>
    <property type="project" value="UniProtKB-UniRule"/>
</dbReference>
<comment type="similarity">
    <text evidence="8">Belongs to the glutamate 5-kinase family.</text>
</comment>
<evidence type="ECO:0000256" key="7">
    <source>
        <dbReference type="ARBA" id="ARBA00022840"/>
    </source>
</evidence>
<dbReference type="FunFam" id="3.40.1160.10:FF:000018">
    <property type="entry name" value="Glutamate 5-kinase"/>
    <property type="match status" value="1"/>
</dbReference>
<dbReference type="PANTHER" id="PTHR43654">
    <property type="entry name" value="GLUTAMATE 5-KINASE"/>
    <property type="match status" value="1"/>
</dbReference>
<dbReference type="RefSeq" id="WP_253362038.1">
    <property type="nucleotide sequence ID" value="NZ_JAIULA010000028.1"/>
</dbReference>
<dbReference type="Gene3D" id="3.40.1160.10">
    <property type="entry name" value="Acetylglutamate kinase-like"/>
    <property type="match status" value="1"/>
</dbReference>
<feature type="binding site" evidence="8">
    <location>
        <begin position="178"/>
        <end position="179"/>
    </location>
    <ligand>
        <name>ATP</name>
        <dbReference type="ChEBI" id="CHEBI:30616"/>
    </ligand>
</feature>
<comment type="subcellular location">
    <subcellularLocation>
        <location evidence="8">Cytoplasm</location>
    </subcellularLocation>
</comment>
<feature type="binding site" evidence="8">
    <location>
        <position position="158"/>
    </location>
    <ligand>
        <name>substrate</name>
    </ligand>
</feature>
<dbReference type="InterPro" id="IPR001057">
    <property type="entry name" value="Glu/AcGlu_kinase"/>
</dbReference>
<evidence type="ECO:0000259" key="9">
    <source>
        <dbReference type="Pfam" id="PF00696"/>
    </source>
</evidence>
<dbReference type="PIRSF" id="PIRSF000729">
    <property type="entry name" value="GK"/>
    <property type="match status" value="1"/>
</dbReference>
<dbReference type="PRINTS" id="PR00474">
    <property type="entry name" value="GLU5KINASE"/>
</dbReference>
<keyword evidence="7 8" id="KW-0067">ATP-binding</keyword>
<organism evidence="10 11">
    <name type="scientific">Ligilactobacillus ubinensis</name>
    <dbReference type="NCBI Taxonomy" id="2876789"/>
    <lineage>
        <taxon>Bacteria</taxon>
        <taxon>Bacillati</taxon>
        <taxon>Bacillota</taxon>
        <taxon>Bacilli</taxon>
        <taxon>Lactobacillales</taxon>
        <taxon>Lactobacillaceae</taxon>
        <taxon>Ligilactobacillus</taxon>
    </lineage>
</organism>
<feature type="binding site" evidence="8">
    <location>
        <position position="142"/>
    </location>
    <ligand>
        <name>substrate</name>
    </ligand>
</feature>
<dbReference type="PANTHER" id="PTHR43654:SF1">
    <property type="entry name" value="ISOPENTENYL PHOSPHATE KINASE"/>
    <property type="match status" value="1"/>
</dbReference>
<dbReference type="HAMAP" id="MF_00456">
    <property type="entry name" value="ProB"/>
    <property type="match status" value="1"/>
</dbReference>
<comment type="pathway">
    <text evidence="8">Amino-acid biosynthesis; L-proline biosynthesis; L-glutamate 5-semialdehyde from L-glutamate: step 1/2.</text>
</comment>
<dbReference type="InterPro" id="IPR041739">
    <property type="entry name" value="G5K_ProB"/>
</dbReference>
<dbReference type="InterPro" id="IPR011529">
    <property type="entry name" value="Glu_5kinase"/>
</dbReference>
<evidence type="ECO:0000256" key="5">
    <source>
        <dbReference type="ARBA" id="ARBA00022741"/>
    </source>
</evidence>
<dbReference type="NCBIfam" id="TIGR01027">
    <property type="entry name" value="proB"/>
    <property type="match status" value="1"/>
</dbReference>
<evidence type="ECO:0000256" key="2">
    <source>
        <dbReference type="ARBA" id="ARBA00022605"/>
    </source>
</evidence>